<protein>
    <submittedName>
        <fullName evidence="2">Uncharacterized protein</fullName>
    </submittedName>
</protein>
<feature type="chain" id="PRO_5040332057" evidence="1">
    <location>
        <begin position="23"/>
        <end position="430"/>
    </location>
</feature>
<evidence type="ECO:0000313" key="3">
    <source>
        <dbReference type="Proteomes" id="UP000823399"/>
    </source>
</evidence>
<gene>
    <name evidence="2" type="ORF">F5147DRAFT_569264</name>
</gene>
<dbReference type="GeneID" id="64693204"/>
<dbReference type="Proteomes" id="UP000823399">
    <property type="component" value="Unassembled WGS sequence"/>
</dbReference>
<keyword evidence="3" id="KW-1185">Reference proteome</keyword>
<dbReference type="OrthoDB" id="2669721at2759"/>
<dbReference type="AlphaFoldDB" id="A0A9P7JY46"/>
<dbReference type="EMBL" id="JABBWM010000008">
    <property type="protein sequence ID" value="KAG2115310.1"/>
    <property type="molecule type" value="Genomic_DNA"/>
</dbReference>
<feature type="signal peptide" evidence="1">
    <location>
        <begin position="1"/>
        <end position="22"/>
    </location>
</feature>
<evidence type="ECO:0000256" key="1">
    <source>
        <dbReference type="SAM" id="SignalP"/>
    </source>
</evidence>
<name>A0A9P7JY46_9AGAM</name>
<keyword evidence="1" id="KW-0732">Signal</keyword>
<sequence>MHLLSLNLPDLLLKLWHGTIECEPPDTKASWYWASLMGNTWKTLGKDVADARPYLPGSFDHVPCNIAEKINSGYKAWEFWLFLYRLGPAVLYKHLPDEIWEHFCRLVHAVRIIFQHSISHNELRLANTLFLDWSKEFELLYYQHLPTRIHFVRQSVHAIDHYGNEVETKGPLICASQWTMERTIGNLVEEIQQPSNPYANLGQRAIRRAQINALKSIIPSLDTSDTKCLPRFAKDLGSGYALLKCQDQTSHATTVHEGWAIQDYIECTCSNSPILQQFPNDGTIRVCRWARLQLPNGQIAHSLWKETRFNARQSCNVKIMLDGKPRVGEVQYYFECRIDCMKPIEALAVIKLFSLPHQELLRRSHTTFASCQYLGDAGTIAVNVNSIHSVVAMVPHKLDDKDRFYMVEKPGGDVTCLGGYLEEHKQIDEQ</sequence>
<dbReference type="RefSeq" id="XP_041297027.1">
    <property type="nucleotide sequence ID" value="XM_041430945.1"/>
</dbReference>
<comment type="caution">
    <text evidence="2">The sequence shown here is derived from an EMBL/GenBank/DDBJ whole genome shotgun (WGS) entry which is preliminary data.</text>
</comment>
<accession>A0A9P7JY46</accession>
<organism evidence="2 3">
    <name type="scientific">Suillus discolor</name>
    <dbReference type="NCBI Taxonomy" id="1912936"/>
    <lineage>
        <taxon>Eukaryota</taxon>
        <taxon>Fungi</taxon>
        <taxon>Dikarya</taxon>
        <taxon>Basidiomycota</taxon>
        <taxon>Agaricomycotina</taxon>
        <taxon>Agaricomycetes</taxon>
        <taxon>Agaricomycetidae</taxon>
        <taxon>Boletales</taxon>
        <taxon>Suillineae</taxon>
        <taxon>Suillaceae</taxon>
        <taxon>Suillus</taxon>
    </lineage>
</organism>
<reference evidence="2" key="1">
    <citation type="journal article" date="2020" name="New Phytol.">
        <title>Comparative genomics reveals dynamic genome evolution in host specialist ectomycorrhizal fungi.</title>
        <authorList>
            <person name="Lofgren L.A."/>
            <person name="Nguyen N.H."/>
            <person name="Vilgalys R."/>
            <person name="Ruytinx J."/>
            <person name="Liao H.L."/>
            <person name="Branco S."/>
            <person name="Kuo A."/>
            <person name="LaButti K."/>
            <person name="Lipzen A."/>
            <person name="Andreopoulos W."/>
            <person name="Pangilinan J."/>
            <person name="Riley R."/>
            <person name="Hundley H."/>
            <person name="Na H."/>
            <person name="Barry K."/>
            <person name="Grigoriev I.V."/>
            <person name="Stajich J.E."/>
            <person name="Kennedy P.G."/>
        </authorList>
    </citation>
    <scope>NUCLEOTIDE SEQUENCE</scope>
    <source>
        <strain evidence="2">FC423</strain>
    </source>
</reference>
<evidence type="ECO:0000313" key="2">
    <source>
        <dbReference type="EMBL" id="KAG2115310.1"/>
    </source>
</evidence>
<proteinExistence type="predicted"/>